<dbReference type="Proteomes" id="UP000247416">
    <property type="component" value="Unassembled WGS sequence"/>
</dbReference>
<name>A0A318TQR8_9BACL</name>
<dbReference type="GO" id="GO:0016787">
    <property type="term" value="F:hydrolase activity"/>
    <property type="evidence" value="ECO:0007669"/>
    <property type="project" value="UniProtKB-KW"/>
</dbReference>
<dbReference type="InterPro" id="IPR029052">
    <property type="entry name" value="Metallo-depent_PP-like"/>
</dbReference>
<gene>
    <name evidence="5" type="ORF">BJ095_108115</name>
</gene>
<comment type="caution">
    <text evidence="5">The sequence shown here is derived from an EMBL/GenBank/DDBJ whole genome shotgun (WGS) entry which is preliminary data.</text>
</comment>
<dbReference type="PANTHER" id="PTHR11575:SF6">
    <property type="entry name" value="2',3'-CYCLIC-NUCLEOTIDE 2'-PHOSPHODIESTERASE_3'-NUCLEOTIDASE"/>
    <property type="match status" value="1"/>
</dbReference>
<accession>A0A318TQR8</accession>
<feature type="domain" description="Calcineurin-like phosphoesterase" evidence="3">
    <location>
        <begin position="7"/>
        <end position="214"/>
    </location>
</feature>
<dbReference type="Pfam" id="PF02872">
    <property type="entry name" value="5_nucleotid_C"/>
    <property type="match status" value="1"/>
</dbReference>
<evidence type="ECO:0000259" key="3">
    <source>
        <dbReference type="Pfam" id="PF00149"/>
    </source>
</evidence>
<dbReference type="Gene3D" id="3.90.780.10">
    <property type="entry name" value="5'-Nucleotidase, C-terminal domain"/>
    <property type="match status" value="1"/>
</dbReference>
<dbReference type="Gene3D" id="3.60.21.10">
    <property type="match status" value="1"/>
</dbReference>
<evidence type="ECO:0000256" key="1">
    <source>
        <dbReference type="ARBA" id="ARBA00022729"/>
    </source>
</evidence>
<keyword evidence="6" id="KW-1185">Reference proteome</keyword>
<proteinExistence type="inferred from homology"/>
<dbReference type="EMBL" id="QJTJ01000008">
    <property type="protein sequence ID" value="PYF06693.1"/>
    <property type="molecule type" value="Genomic_DNA"/>
</dbReference>
<evidence type="ECO:0000256" key="2">
    <source>
        <dbReference type="RuleBase" id="RU362119"/>
    </source>
</evidence>
<sequence length="480" mass="55282">MKNMSFSILVTSDIHGRLDRFEKLVKQMKSLNADLVIDNGDFLDGSPATFYYQHIQKSQHPMIELANQIYDIAILGNHEFHNSLLALEKLRSDCRFPWISCNIKDFAKPYYVQNINEKKFVIVGATTHFTPMWDEHGYVKELIFEDALKALHFWVDYVKEHEKPDYLIVSYHGGFSEDPSTEAVFQARTGENQANEILETIQDIDLLITGHQHLYINTRLQNTLIIQPTSHSNGFFEVQIDFEEGHSHAIFHQLEDSQFSYPAEVEEWLDQELTYIQDDYSYKGLLSSRLSSHPFIQLTHDMQLKATNAEISVCDLLYLEKGGFKGSITNRVLLKNSPREHKLQVISLSGAEIKELMELSAAVLALNKAGEIDFSTNVFPGTQQAYQYDFWGGISYVFDVKEPVGQRVQEIVFEGKPLGMHQHYQVVFNSYRLTGVDFPLLKNREILYEATQTVPFLFKGYLQACFPKAVPNHGHFKVRY</sequence>
<dbReference type="GO" id="GO:0030288">
    <property type="term" value="C:outer membrane-bounded periplasmic space"/>
    <property type="evidence" value="ECO:0007669"/>
    <property type="project" value="TreeGrafter"/>
</dbReference>
<dbReference type="GO" id="GO:0009166">
    <property type="term" value="P:nucleotide catabolic process"/>
    <property type="evidence" value="ECO:0007669"/>
    <property type="project" value="InterPro"/>
</dbReference>
<comment type="similarity">
    <text evidence="2">Belongs to the 5'-nucleotidase family.</text>
</comment>
<dbReference type="Pfam" id="PF00149">
    <property type="entry name" value="Metallophos"/>
    <property type="match status" value="1"/>
</dbReference>
<evidence type="ECO:0000259" key="4">
    <source>
        <dbReference type="Pfam" id="PF02872"/>
    </source>
</evidence>
<dbReference type="SUPFAM" id="SSF56300">
    <property type="entry name" value="Metallo-dependent phosphatases"/>
    <property type="match status" value="1"/>
</dbReference>
<dbReference type="InterPro" id="IPR006179">
    <property type="entry name" value="5_nucleotidase/apyrase"/>
</dbReference>
<dbReference type="InterPro" id="IPR008334">
    <property type="entry name" value="5'-Nucleotdase_C"/>
</dbReference>
<dbReference type="GO" id="GO:0000166">
    <property type="term" value="F:nucleotide binding"/>
    <property type="evidence" value="ECO:0007669"/>
    <property type="project" value="UniProtKB-KW"/>
</dbReference>
<reference evidence="5 6" key="1">
    <citation type="submission" date="2018-06" db="EMBL/GenBank/DDBJ databases">
        <title>Genomic Encyclopedia of Archaeal and Bacterial Type Strains, Phase II (KMG-II): from individual species to whole genera.</title>
        <authorList>
            <person name="Goeker M."/>
        </authorList>
    </citation>
    <scope>NUCLEOTIDE SEQUENCE [LARGE SCALE GENOMIC DNA]</scope>
    <source>
        <strain evidence="5 6">KACC 16626</strain>
    </source>
</reference>
<evidence type="ECO:0000313" key="6">
    <source>
        <dbReference type="Proteomes" id="UP000247416"/>
    </source>
</evidence>
<dbReference type="InterPro" id="IPR036907">
    <property type="entry name" value="5'-Nucleotdase_C_sf"/>
</dbReference>
<evidence type="ECO:0000313" key="5">
    <source>
        <dbReference type="EMBL" id="PYF06693.1"/>
    </source>
</evidence>
<dbReference type="PANTHER" id="PTHR11575">
    <property type="entry name" value="5'-NUCLEOTIDASE-RELATED"/>
    <property type="match status" value="1"/>
</dbReference>
<dbReference type="AlphaFoldDB" id="A0A318TQR8"/>
<keyword evidence="2" id="KW-0547">Nucleotide-binding</keyword>
<organism evidence="5 6">
    <name type="scientific">Ureibacillus chungkukjangi</name>
    <dbReference type="NCBI Taxonomy" id="1202712"/>
    <lineage>
        <taxon>Bacteria</taxon>
        <taxon>Bacillati</taxon>
        <taxon>Bacillota</taxon>
        <taxon>Bacilli</taxon>
        <taxon>Bacillales</taxon>
        <taxon>Caryophanaceae</taxon>
        <taxon>Ureibacillus</taxon>
    </lineage>
</organism>
<keyword evidence="1" id="KW-0732">Signal</keyword>
<dbReference type="InterPro" id="IPR004843">
    <property type="entry name" value="Calcineurin-like_PHP"/>
</dbReference>
<protein>
    <submittedName>
        <fullName evidence="5">2',3'-cyclic-nucleotide 2'-phosphodiesterase/3'-nucleotidase</fullName>
    </submittedName>
</protein>
<dbReference type="PRINTS" id="PR01607">
    <property type="entry name" value="APYRASEFAMLY"/>
</dbReference>
<feature type="domain" description="5'-Nucleotidase C-terminal" evidence="4">
    <location>
        <begin position="289"/>
        <end position="437"/>
    </location>
</feature>
<keyword evidence="2" id="KW-0378">Hydrolase</keyword>
<dbReference type="SUPFAM" id="SSF55816">
    <property type="entry name" value="5'-nucleotidase (syn. UDP-sugar hydrolase), C-terminal domain"/>
    <property type="match status" value="1"/>
</dbReference>